<comment type="caution">
    <text evidence="2">The sequence shown here is derived from an EMBL/GenBank/DDBJ whole genome shotgun (WGS) entry which is preliminary data.</text>
</comment>
<evidence type="ECO:0000313" key="3">
    <source>
        <dbReference type="Proteomes" id="UP001085076"/>
    </source>
</evidence>
<gene>
    <name evidence="2" type="ORF">J5N97_020437</name>
</gene>
<dbReference type="SUPFAM" id="SSF52058">
    <property type="entry name" value="L domain-like"/>
    <property type="match status" value="1"/>
</dbReference>
<dbReference type="AlphaFoldDB" id="A0A9D5CFV4"/>
<evidence type="ECO:0000259" key="1">
    <source>
        <dbReference type="Pfam" id="PF23247"/>
    </source>
</evidence>
<sequence length="572" mass="65248">MDILTNIAGGLVQNLWVPIGRQCGYLIFYKSKVSKLQSKFSELDLTRKDIQQDVDAAVNQRLEEVTNEVQSWLSDVETVEKEVDSIVDRIKDTNKGLLECIPVVFLCYRLGRDSANKIETIDNLLKNGKMSRIPDQFFSQLGSLLVLDLSATSISALPKSVSCLTNLKALKLECCQSLRDVSRIKELKKLEILDLGQTQLRFFPKEAGFLIHLRCLDLTATTASKTLASFVVGIPYKTDHSTKVLANILSKLGSLEQLFMDNFDADFGELARLTQLTHLFVHVENSANLSLELGSSQLWDKLTNFCICFVPRIRNHSHSLSKHGRTLHMNRTKDLAGWVKMLLERTRSLELFDLLLSSGDTDFPATVFSNLEHLRVDGWTKLTEFCGEILPEGALGKLRDMSVVSCPMLRRLMPRELWTRMNQLKKLTVEDCPEMLQLFPYTDEMVEEKEKPSSSTLQDLGVFQSLRTLHVISCPRLTYLFLLKQADGMRWLEELHVEDCATLQGIVFYQDNEEDHQRLFPLLKKLRLTSLPELTDFYYPVTLACYWPSPEYLEISSCPKLQPRLMGPQTSH</sequence>
<dbReference type="PANTHER" id="PTHR33463:SF218">
    <property type="entry name" value="DISEASE RESISTANCE PROTEIN RPS2-LIKE"/>
    <property type="match status" value="1"/>
</dbReference>
<dbReference type="InterPro" id="IPR050905">
    <property type="entry name" value="Plant_NBS-LRR"/>
</dbReference>
<dbReference type="Gene3D" id="3.80.10.10">
    <property type="entry name" value="Ribonuclease Inhibitor"/>
    <property type="match status" value="3"/>
</dbReference>
<dbReference type="OrthoDB" id="679585at2759"/>
<evidence type="ECO:0000313" key="2">
    <source>
        <dbReference type="EMBL" id="KAJ0972478.1"/>
    </source>
</evidence>
<accession>A0A9D5CFV4</accession>
<dbReference type="Proteomes" id="UP001085076">
    <property type="component" value="Miscellaneous, Linkage group lg05"/>
</dbReference>
<dbReference type="EMBL" id="JAGGNH010000005">
    <property type="protein sequence ID" value="KAJ0972478.1"/>
    <property type="molecule type" value="Genomic_DNA"/>
</dbReference>
<dbReference type="PANTHER" id="PTHR33463">
    <property type="entry name" value="NB-ARC DOMAIN-CONTAINING PROTEIN-RELATED"/>
    <property type="match status" value="1"/>
</dbReference>
<proteinExistence type="predicted"/>
<name>A0A9D5CFV4_9LILI</name>
<protein>
    <recommendedName>
        <fullName evidence="1">Disease resistance protein At4g27190-like leucine-rich repeats domain-containing protein</fullName>
    </recommendedName>
</protein>
<reference evidence="2" key="1">
    <citation type="submission" date="2021-03" db="EMBL/GenBank/DDBJ databases">
        <authorList>
            <person name="Li Z."/>
            <person name="Yang C."/>
        </authorList>
    </citation>
    <scope>NUCLEOTIDE SEQUENCE</scope>
    <source>
        <strain evidence="2">Dzin_1.0</strain>
        <tissue evidence="2">Leaf</tissue>
    </source>
</reference>
<organism evidence="2 3">
    <name type="scientific">Dioscorea zingiberensis</name>
    <dbReference type="NCBI Taxonomy" id="325984"/>
    <lineage>
        <taxon>Eukaryota</taxon>
        <taxon>Viridiplantae</taxon>
        <taxon>Streptophyta</taxon>
        <taxon>Embryophyta</taxon>
        <taxon>Tracheophyta</taxon>
        <taxon>Spermatophyta</taxon>
        <taxon>Magnoliopsida</taxon>
        <taxon>Liliopsida</taxon>
        <taxon>Dioscoreales</taxon>
        <taxon>Dioscoreaceae</taxon>
        <taxon>Dioscorea</taxon>
    </lineage>
</organism>
<dbReference type="Pfam" id="PF23247">
    <property type="entry name" value="LRR_RPS2"/>
    <property type="match status" value="1"/>
</dbReference>
<reference evidence="2" key="2">
    <citation type="journal article" date="2022" name="Hortic Res">
        <title>The genome of Dioscorea zingiberensis sheds light on the biosynthesis, origin and evolution of the medicinally important diosgenin saponins.</title>
        <authorList>
            <person name="Li Y."/>
            <person name="Tan C."/>
            <person name="Li Z."/>
            <person name="Guo J."/>
            <person name="Li S."/>
            <person name="Chen X."/>
            <person name="Wang C."/>
            <person name="Dai X."/>
            <person name="Yang H."/>
            <person name="Song W."/>
            <person name="Hou L."/>
            <person name="Xu J."/>
            <person name="Tong Z."/>
            <person name="Xu A."/>
            <person name="Yuan X."/>
            <person name="Wang W."/>
            <person name="Yang Q."/>
            <person name="Chen L."/>
            <person name="Sun Z."/>
            <person name="Wang K."/>
            <person name="Pan B."/>
            <person name="Chen J."/>
            <person name="Bao Y."/>
            <person name="Liu F."/>
            <person name="Qi X."/>
            <person name="Gang D.R."/>
            <person name="Wen J."/>
            <person name="Li J."/>
        </authorList>
    </citation>
    <scope>NUCLEOTIDE SEQUENCE</scope>
    <source>
        <strain evidence="2">Dzin_1.0</strain>
    </source>
</reference>
<dbReference type="InterPro" id="IPR057135">
    <property type="entry name" value="At4g27190-like_LRR"/>
</dbReference>
<keyword evidence="3" id="KW-1185">Reference proteome</keyword>
<dbReference type="InterPro" id="IPR032675">
    <property type="entry name" value="LRR_dom_sf"/>
</dbReference>
<feature type="domain" description="Disease resistance protein At4g27190-like leucine-rich repeats" evidence="1">
    <location>
        <begin position="459"/>
        <end position="539"/>
    </location>
</feature>